<keyword evidence="3 5" id="KW-1133">Transmembrane helix</keyword>
<keyword evidence="2 5" id="KW-0812">Transmembrane</keyword>
<evidence type="ECO:0000256" key="1">
    <source>
        <dbReference type="ARBA" id="ARBA00004651"/>
    </source>
</evidence>
<proteinExistence type="predicted"/>
<feature type="transmembrane region" description="Helical" evidence="5">
    <location>
        <begin position="20"/>
        <end position="41"/>
    </location>
</feature>
<dbReference type="AlphaFoldDB" id="A0A505DRL6"/>
<name>A0A505DRL6_9ACTN</name>
<dbReference type="PANTHER" id="PTHR23508">
    <property type="entry name" value="CARBOXYLIC ACID TRANSPORTER PROTEIN HOMOLOG"/>
    <property type="match status" value="1"/>
</dbReference>
<dbReference type="EMBL" id="VCHX02000027">
    <property type="protein sequence ID" value="TPQ23966.1"/>
    <property type="molecule type" value="Genomic_DNA"/>
</dbReference>
<feature type="transmembrane region" description="Helical" evidence="5">
    <location>
        <begin position="114"/>
        <end position="135"/>
    </location>
</feature>
<evidence type="ECO:0000256" key="4">
    <source>
        <dbReference type="ARBA" id="ARBA00023136"/>
    </source>
</evidence>
<feature type="transmembrane region" description="Helical" evidence="5">
    <location>
        <begin position="336"/>
        <end position="359"/>
    </location>
</feature>
<feature type="transmembrane region" description="Helical" evidence="5">
    <location>
        <begin position="147"/>
        <end position="168"/>
    </location>
</feature>
<feature type="transmembrane region" description="Helical" evidence="5">
    <location>
        <begin position="402"/>
        <end position="421"/>
    </location>
</feature>
<reference evidence="7 8" key="1">
    <citation type="submission" date="2019-06" db="EMBL/GenBank/DDBJ databases">
        <title>Streptomyces sporangiiformans sp. nov., a novel actinomycete isolated from soil in Mount Song.</title>
        <authorList>
            <person name="Han L."/>
        </authorList>
    </citation>
    <scope>NUCLEOTIDE SEQUENCE [LARGE SCALE GENOMIC DNA]</scope>
    <source>
        <strain evidence="7 8">NEAU-SSA 1</strain>
    </source>
</reference>
<protein>
    <submittedName>
        <fullName evidence="7">Aromatic acid/H+ symport family MFS transporter</fullName>
    </submittedName>
</protein>
<dbReference type="Pfam" id="PF07690">
    <property type="entry name" value="MFS_1"/>
    <property type="match status" value="1"/>
</dbReference>
<dbReference type="OrthoDB" id="9787026at2"/>
<accession>A0A505DRL6</accession>
<evidence type="ECO:0000313" key="8">
    <source>
        <dbReference type="Proteomes" id="UP000317378"/>
    </source>
</evidence>
<organism evidence="7 8">
    <name type="scientific">Streptomyces sporangiiformans</name>
    <dbReference type="NCBI Taxonomy" id="2315329"/>
    <lineage>
        <taxon>Bacteria</taxon>
        <taxon>Bacillati</taxon>
        <taxon>Actinomycetota</taxon>
        <taxon>Actinomycetes</taxon>
        <taxon>Kitasatosporales</taxon>
        <taxon>Streptomycetaceae</taxon>
        <taxon>Streptomyces</taxon>
    </lineage>
</organism>
<keyword evidence="4 5" id="KW-0472">Membrane</keyword>
<feature type="transmembrane region" description="Helical" evidence="5">
    <location>
        <begin position="371"/>
        <end position="396"/>
    </location>
</feature>
<sequence>MAVTTAPVRAPGRTLTARHVMLLAWVVASLEGFDLSVYGVVVPSLLGNPSMGIDKVQAGTIGSFVGIGMLVGAALAGAVTHRTGPRRLVMAGTLCFSGGMLISAVAPGAGAFGLGRLVVGLGLGVVLPTLNAYVADLSRPEHRSRNICLMMSGYAAGALLAPVLGTLLLPHTSFRWLFILGVVPVFVVAPFLLRIPESPFHLQRTGRAEESLAITTAYGLPAATVTVANPGKWLGLGSLLTRRLAVTTVLFWVMSFCGLLLVFGISAWLPTIMQAAGYSLGSALMQTAAMWLGVGFGVILGGRVADAVGPRRVVIVAFLSGTAGLAVMSLDPGLWLMYPLLFVSGFGFIGSQILGNALVATTYPDTVRGNGLAWALSIGRFGAIVGPTMGALVLTSGLPVQWAFYSFAVPGLIGAAAVAAVPRTRKAL</sequence>
<dbReference type="InterPro" id="IPR011701">
    <property type="entry name" value="MFS"/>
</dbReference>
<dbReference type="InterPro" id="IPR020846">
    <property type="entry name" value="MFS_dom"/>
</dbReference>
<feature type="transmembrane region" description="Helical" evidence="5">
    <location>
        <begin position="88"/>
        <end position="108"/>
    </location>
</feature>
<dbReference type="GO" id="GO:0046943">
    <property type="term" value="F:carboxylic acid transmembrane transporter activity"/>
    <property type="evidence" value="ECO:0007669"/>
    <property type="project" value="TreeGrafter"/>
</dbReference>
<feature type="transmembrane region" description="Helical" evidence="5">
    <location>
        <begin position="275"/>
        <end position="301"/>
    </location>
</feature>
<evidence type="ECO:0000259" key="6">
    <source>
        <dbReference type="PROSITE" id="PS50850"/>
    </source>
</evidence>
<evidence type="ECO:0000256" key="5">
    <source>
        <dbReference type="SAM" id="Phobius"/>
    </source>
</evidence>
<dbReference type="Proteomes" id="UP000317378">
    <property type="component" value="Unassembled WGS sequence"/>
</dbReference>
<dbReference type="GO" id="GO:0005886">
    <property type="term" value="C:plasma membrane"/>
    <property type="evidence" value="ECO:0007669"/>
    <property type="project" value="UniProtKB-SubCell"/>
</dbReference>
<evidence type="ECO:0000256" key="3">
    <source>
        <dbReference type="ARBA" id="ARBA00022989"/>
    </source>
</evidence>
<keyword evidence="8" id="KW-1185">Reference proteome</keyword>
<feature type="transmembrane region" description="Helical" evidence="5">
    <location>
        <begin position="249"/>
        <end position="269"/>
    </location>
</feature>
<feature type="domain" description="Major facilitator superfamily (MFS) profile" evidence="6">
    <location>
        <begin position="20"/>
        <end position="426"/>
    </location>
</feature>
<dbReference type="SUPFAM" id="SSF103473">
    <property type="entry name" value="MFS general substrate transporter"/>
    <property type="match status" value="1"/>
</dbReference>
<gene>
    <name evidence="7" type="ORF">FGD71_001330</name>
</gene>
<dbReference type="InterPro" id="IPR036259">
    <property type="entry name" value="MFS_trans_sf"/>
</dbReference>
<evidence type="ECO:0000256" key="2">
    <source>
        <dbReference type="ARBA" id="ARBA00022692"/>
    </source>
</evidence>
<feature type="transmembrane region" description="Helical" evidence="5">
    <location>
        <begin position="61"/>
        <end position="81"/>
    </location>
</feature>
<comment type="subcellular location">
    <subcellularLocation>
        <location evidence="1">Cell membrane</location>
        <topology evidence="1">Multi-pass membrane protein</topology>
    </subcellularLocation>
</comment>
<evidence type="ECO:0000313" key="7">
    <source>
        <dbReference type="EMBL" id="TPQ23966.1"/>
    </source>
</evidence>
<feature type="transmembrane region" description="Helical" evidence="5">
    <location>
        <begin position="174"/>
        <end position="193"/>
    </location>
</feature>
<feature type="transmembrane region" description="Helical" evidence="5">
    <location>
        <begin position="313"/>
        <end position="330"/>
    </location>
</feature>
<dbReference type="RefSeq" id="WP_119098489.1">
    <property type="nucleotide sequence ID" value="NZ_QXMJ01000027.1"/>
</dbReference>
<dbReference type="PROSITE" id="PS50850">
    <property type="entry name" value="MFS"/>
    <property type="match status" value="1"/>
</dbReference>
<dbReference type="PANTHER" id="PTHR23508:SF10">
    <property type="entry name" value="CARBOXYLIC ACID TRANSPORTER PROTEIN HOMOLOG"/>
    <property type="match status" value="1"/>
</dbReference>
<comment type="caution">
    <text evidence="7">The sequence shown here is derived from an EMBL/GenBank/DDBJ whole genome shotgun (WGS) entry which is preliminary data.</text>
</comment>
<dbReference type="Gene3D" id="1.20.1250.20">
    <property type="entry name" value="MFS general substrate transporter like domains"/>
    <property type="match status" value="2"/>
</dbReference>